<evidence type="ECO:0000259" key="1">
    <source>
        <dbReference type="Pfam" id="PF04213"/>
    </source>
</evidence>
<dbReference type="RefSeq" id="WP_188666939.1">
    <property type="nucleotide sequence ID" value="NZ_BMJI01000003.1"/>
</dbReference>
<name>A0ABQ1NUR9_9MICC</name>
<sequence>MIVAVETEPGTRTTSSSASLIWAFHADFTAYVERLADGRVDVSGGAERTADGRFRFPVGIARGTCLKGTGAVHWTGHHGLLAVTLADPAIEHSGPVVTITDPFSPAERMVLAHLGDPEETETGRRYTRPILTESGADLFMDHYPAGLPLASLEIEDAR</sequence>
<evidence type="ECO:0000313" key="2">
    <source>
        <dbReference type="EMBL" id="GGC84902.1"/>
    </source>
</evidence>
<protein>
    <recommendedName>
        <fullName evidence="1">Htaa domain-containing protein</fullName>
    </recommendedName>
</protein>
<accession>A0ABQ1NUR9</accession>
<evidence type="ECO:0000313" key="3">
    <source>
        <dbReference type="Proteomes" id="UP000597761"/>
    </source>
</evidence>
<dbReference type="Proteomes" id="UP000597761">
    <property type="component" value="Unassembled WGS sequence"/>
</dbReference>
<gene>
    <name evidence="2" type="ORF">GCM10011512_09690</name>
</gene>
<dbReference type="EMBL" id="BMJI01000003">
    <property type="protein sequence ID" value="GGC84902.1"/>
    <property type="molecule type" value="Genomic_DNA"/>
</dbReference>
<organism evidence="2 3">
    <name type="scientific">Tersicoccus solisilvae</name>
    <dbReference type="NCBI Taxonomy" id="1882339"/>
    <lineage>
        <taxon>Bacteria</taxon>
        <taxon>Bacillati</taxon>
        <taxon>Actinomycetota</taxon>
        <taxon>Actinomycetes</taxon>
        <taxon>Micrococcales</taxon>
        <taxon>Micrococcaceae</taxon>
        <taxon>Tersicoccus</taxon>
    </lineage>
</organism>
<keyword evidence="3" id="KW-1185">Reference proteome</keyword>
<dbReference type="InterPro" id="IPR007331">
    <property type="entry name" value="Htaa"/>
</dbReference>
<dbReference type="Pfam" id="PF04213">
    <property type="entry name" value="HtaA"/>
    <property type="match status" value="1"/>
</dbReference>
<comment type="caution">
    <text evidence="2">The sequence shown here is derived from an EMBL/GenBank/DDBJ whole genome shotgun (WGS) entry which is preliminary data.</text>
</comment>
<reference evidence="3" key="1">
    <citation type="journal article" date="2019" name="Int. J. Syst. Evol. Microbiol.">
        <title>The Global Catalogue of Microorganisms (GCM) 10K type strain sequencing project: providing services to taxonomists for standard genome sequencing and annotation.</title>
        <authorList>
            <consortium name="The Broad Institute Genomics Platform"/>
            <consortium name="The Broad Institute Genome Sequencing Center for Infectious Disease"/>
            <person name="Wu L."/>
            <person name="Ma J."/>
        </authorList>
    </citation>
    <scope>NUCLEOTIDE SEQUENCE [LARGE SCALE GENOMIC DNA]</scope>
    <source>
        <strain evidence="3">CGMCC 1.15480</strain>
    </source>
</reference>
<proteinExistence type="predicted"/>
<feature type="domain" description="Htaa" evidence="1">
    <location>
        <begin position="18"/>
        <end position="154"/>
    </location>
</feature>